<proteinExistence type="predicted"/>
<sequence length="111" mass="12760">MSNRIFALVYFLMLPFYSKVLALRQLPHSRPYAFGMVCHVGHTRFCTRHVKSWKLSAVSHWKRAKTCLASSNCRELPHFGSRPSGKICETDSNFFDDSDVMRFAGPLCVRC</sequence>
<reference evidence="3" key="1">
    <citation type="journal article" date="2015" name="Nat. Genet.">
        <title>The genome and transcriptome of the zoonotic hookworm Ancylostoma ceylanicum identify infection-specific gene families.</title>
        <authorList>
            <person name="Schwarz E.M."/>
            <person name="Hu Y."/>
            <person name="Antoshechkin I."/>
            <person name="Miller M.M."/>
            <person name="Sternberg P.W."/>
            <person name="Aroian R.V."/>
        </authorList>
    </citation>
    <scope>NUCLEOTIDE SEQUENCE</scope>
    <source>
        <strain evidence="3">HY135</strain>
    </source>
</reference>
<comment type="caution">
    <text evidence="2">The sequence shown here is derived from an EMBL/GenBank/DDBJ whole genome shotgun (WGS) entry which is preliminary data.</text>
</comment>
<keyword evidence="3" id="KW-1185">Reference proteome</keyword>
<protein>
    <recommendedName>
        <fullName evidence="4">Secreted protein</fullName>
    </recommendedName>
</protein>
<feature type="chain" id="PRO_5001491245" description="Secreted protein" evidence="1">
    <location>
        <begin position="23"/>
        <end position="111"/>
    </location>
</feature>
<dbReference type="AlphaFoldDB" id="A0A016WEZ9"/>
<evidence type="ECO:0000313" key="3">
    <source>
        <dbReference type="Proteomes" id="UP000024635"/>
    </source>
</evidence>
<evidence type="ECO:0000313" key="2">
    <source>
        <dbReference type="EMBL" id="EYC38215.1"/>
    </source>
</evidence>
<evidence type="ECO:0008006" key="4">
    <source>
        <dbReference type="Google" id="ProtNLM"/>
    </source>
</evidence>
<accession>A0A016WEZ9</accession>
<dbReference type="Proteomes" id="UP000024635">
    <property type="component" value="Unassembled WGS sequence"/>
</dbReference>
<organism evidence="2 3">
    <name type="scientific">Ancylostoma ceylanicum</name>
    <dbReference type="NCBI Taxonomy" id="53326"/>
    <lineage>
        <taxon>Eukaryota</taxon>
        <taxon>Metazoa</taxon>
        <taxon>Ecdysozoa</taxon>
        <taxon>Nematoda</taxon>
        <taxon>Chromadorea</taxon>
        <taxon>Rhabditida</taxon>
        <taxon>Rhabditina</taxon>
        <taxon>Rhabditomorpha</taxon>
        <taxon>Strongyloidea</taxon>
        <taxon>Ancylostomatidae</taxon>
        <taxon>Ancylostomatinae</taxon>
        <taxon>Ancylostoma</taxon>
    </lineage>
</organism>
<evidence type="ECO:0000256" key="1">
    <source>
        <dbReference type="SAM" id="SignalP"/>
    </source>
</evidence>
<keyword evidence="1" id="KW-0732">Signal</keyword>
<name>A0A016WEZ9_9BILA</name>
<dbReference type="EMBL" id="JARK01000332">
    <property type="protein sequence ID" value="EYC38215.1"/>
    <property type="molecule type" value="Genomic_DNA"/>
</dbReference>
<gene>
    <name evidence="2" type="primary">Acey_s0732.g1909</name>
    <name evidence="2" type="ORF">Y032_0732g1909</name>
</gene>
<feature type="signal peptide" evidence="1">
    <location>
        <begin position="1"/>
        <end position="22"/>
    </location>
</feature>